<keyword evidence="1" id="KW-1133">Transmembrane helix</keyword>
<name>A0A5B8VIH8_9BACT</name>
<keyword evidence="1" id="KW-0472">Membrane</keyword>
<sequence length="52" mass="5750">MKGLLFIIGIILIIGWIFGFVVYHVAGFLIHLLLIIGIIMIIVNLVKGKSTD</sequence>
<feature type="transmembrane region" description="Helical" evidence="1">
    <location>
        <begin position="28"/>
        <end position="46"/>
    </location>
</feature>
<dbReference type="Proteomes" id="UP000321291">
    <property type="component" value="Chromosome"/>
</dbReference>
<proteinExistence type="predicted"/>
<protein>
    <submittedName>
        <fullName evidence="2">Lmo0937 family membrane protein</fullName>
    </submittedName>
</protein>
<dbReference type="KEGG" id="agi:FSB73_00500"/>
<feature type="transmembrane region" description="Helical" evidence="1">
    <location>
        <begin position="5"/>
        <end position="22"/>
    </location>
</feature>
<dbReference type="InterPro" id="IPR043727">
    <property type="entry name" value="Lmo0937-like"/>
</dbReference>
<dbReference type="AlphaFoldDB" id="A0A5B8VIH8"/>
<evidence type="ECO:0000313" key="2">
    <source>
        <dbReference type="EMBL" id="QEC70416.1"/>
    </source>
</evidence>
<keyword evidence="3" id="KW-1185">Reference proteome</keyword>
<gene>
    <name evidence="2" type="ORF">FSB73_00500</name>
</gene>
<evidence type="ECO:0000313" key="3">
    <source>
        <dbReference type="Proteomes" id="UP000321291"/>
    </source>
</evidence>
<accession>A0A5B8VIH8</accession>
<evidence type="ECO:0000256" key="1">
    <source>
        <dbReference type="SAM" id="Phobius"/>
    </source>
</evidence>
<dbReference type="NCBIfam" id="NF033488">
    <property type="entry name" value="lmo0937_fam_TM"/>
    <property type="match status" value="1"/>
</dbReference>
<dbReference type="Pfam" id="PF18919">
    <property type="entry name" value="DUF5670"/>
    <property type="match status" value="1"/>
</dbReference>
<organism evidence="2 3">
    <name type="scientific">Arachidicoccus ginsenosidivorans</name>
    <dbReference type="NCBI Taxonomy" id="496057"/>
    <lineage>
        <taxon>Bacteria</taxon>
        <taxon>Pseudomonadati</taxon>
        <taxon>Bacteroidota</taxon>
        <taxon>Chitinophagia</taxon>
        <taxon>Chitinophagales</taxon>
        <taxon>Chitinophagaceae</taxon>
        <taxon>Arachidicoccus</taxon>
    </lineage>
</organism>
<dbReference type="RefSeq" id="WP_146779680.1">
    <property type="nucleotide sequence ID" value="NZ_CP042434.1"/>
</dbReference>
<reference evidence="2 3" key="1">
    <citation type="journal article" date="2017" name="Int. J. Syst. Evol. Microbiol.">
        <title>Arachidicoccus ginsenosidivorans sp. nov., with ginsenoside-converting activity isolated from ginseng cultivating soil.</title>
        <authorList>
            <person name="Siddiqi M.Z."/>
            <person name="Aslam Z."/>
            <person name="Im W.T."/>
        </authorList>
    </citation>
    <scope>NUCLEOTIDE SEQUENCE [LARGE SCALE GENOMIC DNA]</scope>
    <source>
        <strain evidence="2 3">Gsoil 809</strain>
    </source>
</reference>
<keyword evidence="1" id="KW-0812">Transmembrane</keyword>
<dbReference type="EMBL" id="CP042434">
    <property type="protein sequence ID" value="QEC70416.1"/>
    <property type="molecule type" value="Genomic_DNA"/>
</dbReference>